<gene>
    <name evidence="1" type="ORF">ODALV1_LOCUS8541</name>
</gene>
<protein>
    <submittedName>
        <fullName evidence="1">Uncharacterized protein</fullName>
    </submittedName>
</protein>
<evidence type="ECO:0000313" key="1">
    <source>
        <dbReference type="EMBL" id="CAL8093612.1"/>
    </source>
</evidence>
<dbReference type="Proteomes" id="UP001642540">
    <property type="component" value="Unassembled WGS sequence"/>
</dbReference>
<proteinExistence type="predicted"/>
<name>A0ABP1QC33_9HEXA</name>
<accession>A0ABP1QC33</accession>
<comment type="caution">
    <text evidence="1">The sequence shown here is derived from an EMBL/GenBank/DDBJ whole genome shotgun (WGS) entry which is preliminary data.</text>
</comment>
<dbReference type="EMBL" id="CAXLJM020000026">
    <property type="protein sequence ID" value="CAL8093612.1"/>
    <property type="molecule type" value="Genomic_DNA"/>
</dbReference>
<keyword evidence="2" id="KW-1185">Reference proteome</keyword>
<evidence type="ECO:0000313" key="2">
    <source>
        <dbReference type="Proteomes" id="UP001642540"/>
    </source>
</evidence>
<organism evidence="1 2">
    <name type="scientific">Orchesella dallaii</name>
    <dbReference type="NCBI Taxonomy" id="48710"/>
    <lineage>
        <taxon>Eukaryota</taxon>
        <taxon>Metazoa</taxon>
        <taxon>Ecdysozoa</taxon>
        <taxon>Arthropoda</taxon>
        <taxon>Hexapoda</taxon>
        <taxon>Collembola</taxon>
        <taxon>Entomobryomorpha</taxon>
        <taxon>Entomobryoidea</taxon>
        <taxon>Orchesellidae</taxon>
        <taxon>Orchesellinae</taxon>
        <taxon>Orchesella</taxon>
    </lineage>
</organism>
<reference evidence="1 2" key="1">
    <citation type="submission" date="2024-08" db="EMBL/GenBank/DDBJ databases">
        <authorList>
            <person name="Cucini C."/>
            <person name="Frati F."/>
        </authorList>
    </citation>
    <scope>NUCLEOTIDE SEQUENCE [LARGE SCALE GENOMIC DNA]</scope>
</reference>
<sequence>MECYNTKHFSEAHPISIEQKFIQVVPDLSDDIRQRMEYKSHQRLQRRKCWKNIGLTISDVVAGVDLPQRDESSHELTNIDCISSEKFVQNVNFIKGKIAAQR</sequence>